<evidence type="ECO:0000313" key="3">
    <source>
        <dbReference type="Proteomes" id="UP001595855"/>
    </source>
</evidence>
<protein>
    <submittedName>
        <fullName evidence="2">Uncharacterized protein</fullName>
    </submittedName>
</protein>
<dbReference type="Proteomes" id="UP001595855">
    <property type="component" value="Unassembled WGS sequence"/>
</dbReference>
<comment type="caution">
    <text evidence="2">The sequence shown here is derived from an EMBL/GenBank/DDBJ whole genome shotgun (WGS) entry which is preliminary data.</text>
</comment>
<dbReference type="EMBL" id="JBHSJO010000001">
    <property type="protein sequence ID" value="MFC5017534.1"/>
    <property type="molecule type" value="Genomic_DNA"/>
</dbReference>
<accession>A0ABV9WZ92</accession>
<name>A0ABV9WZ92_9ACTN</name>
<reference evidence="3" key="1">
    <citation type="journal article" date="2019" name="Int. J. Syst. Evol. Microbiol.">
        <title>The Global Catalogue of Microorganisms (GCM) 10K type strain sequencing project: providing services to taxonomists for standard genome sequencing and annotation.</title>
        <authorList>
            <consortium name="The Broad Institute Genomics Platform"/>
            <consortium name="The Broad Institute Genome Sequencing Center for Infectious Disease"/>
            <person name="Wu L."/>
            <person name="Ma J."/>
        </authorList>
    </citation>
    <scope>NUCLEOTIDE SEQUENCE [LARGE SCALE GENOMIC DNA]</scope>
    <source>
        <strain evidence="3">CGMCC 4.1542</strain>
    </source>
</reference>
<feature type="region of interest" description="Disordered" evidence="1">
    <location>
        <begin position="104"/>
        <end position="126"/>
    </location>
</feature>
<keyword evidence="3" id="KW-1185">Reference proteome</keyword>
<sequence length="126" mass="14216">MITTDSFSSDRTFTVWQYTIAHHSRVLLRSPRRTDRDSRIDLHVGGVSAMFLRPSYERITIREGTEDERRRVISLVGPDPFERGQILHMIEGGHTAGFVLGGPLQYHESHASDDEPSGFPPMPPTA</sequence>
<dbReference type="RefSeq" id="WP_271416229.1">
    <property type="nucleotide sequence ID" value="NZ_BAAATN010000016.1"/>
</dbReference>
<proteinExistence type="predicted"/>
<evidence type="ECO:0000313" key="2">
    <source>
        <dbReference type="EMBL" id="MFC5017534.1"/>
    </source>
</evidence>
<gene>
    <name evidence="2" type="ORF">ACFPRC_22015</name>
</gene>
<organism evidence="2 3">
    <name type="scientific">Streptomyces lienomycini</name>
    <dbReference type="NCBI Taxonomy" id="284035"/>
    <lineage>
        <taxon>Bacteria</taxon>
        <taxon>Bacillati</taxon>
        <taxon>Actinomycetota</taxon>
        <taxon>Actinomycetes</taxon>
        <taxon>Kitasatosporales</taxon>
        <taxon>Streptomycetaceae</taxon>
        <taxon>Streptomyces</taxon>
    </lineage>
</organism>
<evidence type="ECO:0000256" key="1">
    <source>
        <dbReference type="SAM" id="MobiDB-lite"/>
    </source>
</evidence>